<dbReference type="GO" id="GO:0005524">
    <property type="term" value="F:ATP binding"/>
    <property type="evidence" value="ECO:0007669"/>
    <property type="project" value="UniProtKB-KW"/>
</dbReference>
<dbReference type="CDD" id="cd03215">
    <property type="entry name" value="ABC_Carb_Monos_II"/>
    <property type="match status" value="1"/>
</dbReference>
<protein>
    <submittedName>
        <fullName evidence="4">ABC transporter ATP-binding protein</fullName>
    </submittedName>
</protein>
<dbReference type="InterPro" id="IPR017871">
    <property type="entry name" value="ABC_transporter-like_CS"/>
</dbReference>
<gene>
    <name evidence="4" type="ORF">H9660_13010</name>
</gene>
<evidence type="ECO:0000313" key="4">
    <source>
        <dbReference type="EMBL" id="MBD7916067.1"/>
    </source>
</evidence>
<evidence type="ECO:0000313" key="5">
    <source>
        <dbReference type="Proteomes" id="UP000640335"/>
    </source>
</evidence>
<dbReference type="Proteomes" id="UP000640335">
    <property type="component" value="Unassembled WGS sequence"/>
</dbReference>
<evidence type="ECO:0000256" key="1">
    <source>
        <dbReference type="ARBA" id="ARBA00022741"/>
    </source>
</evidence>
<feature type="domain" description="ABC transporter" evidence="3">
    <location>
        <begin position="3"/>
        <end position="238"/>
    </location>
</feature>
<dbReference type="SMART" id="SM00382">
    <property type="entry name" value="AAA"/>
    <property type="match status" value="2"/>
</dbReference>
<proteinExistence type="predicted"/>
<dbReference type="InterPro" id="IPR050107">
    <property type="entry name" value="ABC_carbohydrate_import_ATPase"/>
</dbReference>
<dbReference type="PROSITE" id="PS50893">
    <property type="entry name" value="ABC_TRANSPORTER_2"/>
    <property type="match status" value="2"/>
</dbReference>
<organism evidence="4 5">
    <name type="scientific">Clostridium gallinarum</name>
    <dbReference type="NCBI Taxonomy" id="2762246"/>
    <lineage>
        <taxon>Bacteria</taxon>
        <taxon>Bacillati</taxon>
        <taxon>Bacillota</taxon>
        <taxon>Clostridia</taxon>
        <taxon>Eubacteriales</taxon>
        <taxon>Clostridiaceae</taxon>
        <taxon>Clostridium</taxon>
    </lineage>
</organism>
<evidence type="ECO:0000259" key="3">
    <source>
        <dbReference type="PROSITE" id="PS50893"/>
    </source>
</evidence>
<dbReference type="PANTHER" id="PTHR43790">
    <property type="entry name" value="CARBOHYDRATE TRANSPORT ATP-BINDING PROTEIN MG119-RELATED"/>
    <property type="match status" value="1"/>
</dbReference>
<reference evidence="4 5" key="1">
    <citation type="submission" date="2020-08" db="EMBL/GenBank/DDBJ databases">
        <title>A Genomic Blueprint of the Chicken Gut Microbiome.</title>
        <authorList>
            <person name="Gilroy R."/>
            <person name="Ravi A."/>
            <person name="Getino M."/>
            <person name="Pursley I."/>
            <person name="Horton D.L."/>
            <person name="Alikhan N.-F."/>
            <person name="Baker D."/>
            <person name="Gharbi K."/>
            <person name="Hall N."/>
            <person name="Watson M."/>
            <person name="Adriaenssens E.M."/>
            <person name="Foster-Nyarko E."/>
            <person name="Jarju S."/>
            <person name="Secka A."/>
            <person name="Antonio M."/>
            <person name="Oren A."/>
            <person name="Chaudhuri R."/>
            <person name="La Ragione R.M."/>
            <person name="Hildebrand F."/>
            <person name="Pallen M.J."/>
        </authorList>
    </citation>
    <scope>NUCLEOTIDE SEQUENCE [LARGE SCALE GENOMIC DNA]</scope>
    <source>
        <strain evidence="4 5">Sa3CUN1</strain>
    </source>
</reference>
<keyword evidence="2 4" id="KW-0067">ATP-binding</keyword>
<dbReference type="Pfam" id="PF00005">
    <property type="entry name" value="ABC_tran"/>
    <property type="match status" value="2"/>
</dbReference>
<name>A0ABR8Q6K9_9CLOT</name>
<feature type="domain" description="ABC transporter" evidence="3">
    <location>
        <begin position="254"/>
        <end position="498"/>
    </location>
</feature>
<sequence length="502" mass="56351">MLLEMKNIVKRYGNVLANNGINIELNKGEILAIVGENGAGKSTIMKILYGLERPDSGEIYINGKKMDFHNPSDAMAQGIGMVQQHFMLFDSMTIAENIVYKNEMRKGIFFDYKKNIEVVEELSKKYMLKVDPKAIIEDCPVGLQQRVEILKILYQNADIIIFDEPSAVLTPIEVDELLKTMKQLASLGKSIIVITHKLNEVMEVADRIVVMRTGEVVAEKFKRDTNVEELSYLMVGRQILTRVIPEKETKENVLEVKALTLNGEHEKKTLNNVDLHIRKGEIVGIAGVSGNGQSELIRCITGLEHVDGGKILLNNEDITNKKVMEIRDAGIAHIPEDRYYWGSAKEATLTENALMGFEDHKDFSKRGILDTKKVTNHAKELIKKFLVKADSPNQKIKELSGGNAQKLIVAREMEMQTPLLIACEPTRGIDIGAIEFIHDKLVEKRNNGDSVLLVSSELSEIMSLSDRIYVIYEGEIVGEFKRGSIDEKRLGLLMVGGKENEK</sequence>
<dbReference type="RefSeq" id="WP_191750816.1">
    <property type="nucleotide sequence ID" value="NZ_JACSQZ010000058.1"/>
</dbReference>
<dbReference type="InterPro" id="IPR003593">
    <property type="entry name" value="AAA+_ATPase"/>
</dbReference>
<dbReference type="PROSITE" id="PS00211">
    <property type="entry name" value="ABC_TRANSPORTER_1"/>
    <property type="match status" value="1"/>
</dbReference>
<evidence type="ECO:0000256" key="2">
    <source>
        <dbReference type="ARBA" id="ARBA00022840"/>
    </source>
</evidence>
<dbReference type="InterPro" id="IPR027417">
    <property type="entry name" value="P-loop_NTPase"/>
</dbReference>
<dbReference type="PANTHER" id="PTHR43790:SF4">
    <property type="entry name" value="GUANOSINE IMPORT ATP-BINDING PROTEIN NUPO"/>
    <property type="match status" value="1"/>
</dbReference>
<dbReference type="InterPro" id="IPR003439">
    <property type="entry name" value="ABC_transporter-like_ATP-bd"/>
</dbReference>
<dbReference type="CDD" id="cd03216">
    <property type="entry name" value="ABC_Carb_Monos_I"/>
    <property type="match status" value="1"/>
</dbReference>
<comment type="caution">
    <text evidence="4">The sequence shown here is derived from an EMBL/GenBank/DDBJ whole genome shotgun (WGS) entry which is preliminary data.</text>
</comment>
<accession>A0ABR8Q6K9</accession>
<dbReference type="EMBL" id="JACSQZ010000058">
    <property type="protein sequence ID" value="MBD7916067.1"/>
    <property type="molecule type" value="Genomic_DNA"/>
</dbReference>
<keyword evidence="5" id="KW-1185">Reference proteome</keyword>
<dbReference type="Gene3D" id="3.40.50.300">
    <property type="entry name" value="P-loop containing nucleotide triphosphate hydrolases"/>
    <property type="match status" value="2"/>
</dbReference>
<dbReference type="SUPFAM" id="SSF52540">
    <property type="entry name" value="P-loop containing nucleoside triphosphate hydrolases"/>
    <property type="match status" value="2"/>
</dbReference>
<keyword evidence="1" id="KW-0547">Nucleotide-binding</keyword>